<keyword evidence="1" id="KW-0732">Signal</keyword>
<reference evidence="2 3" key="1">
    <citation type="journal article" date="2019" name="Nat. Plants">
        <title>Genome sequencing of Musa balbisiana reveals subgenome evolution and function divergence in polyploid bananas.</title>
        <authorList>
            <person name="Yao X."/>
        </authorList>
    </citation>
    <scope>NUCLEOTIDE SEQUENCE [LARGE SCALE GENOMIC DNA]</scope>
    <source>
        <strain evidence="3">cv. DH-PKW</strain>
        <tissue evidence="2">Leaves</tissue>
    </source>
</reference>
<dbReference type="Proteomes" id="UP000317650">
    <property type="component" value="Chromosome 10"/>
</dbReference>
<feature type="signal peptide" evidence="1">
    <location>
        <begin position="1"/>
        <end position="27"/>
    </location>
</feature>
<dbReference type="EMBL" id="PYDT01000008">
    <property type="protein sequence ID" value="THU54514.1"/>
    <property type="molecule type" value="Genomic_DNA"/>
</dbReference>
<organism evidence="2 3">
    <name type="scientific">Musa balbisiana</name>
    <name type="common">Banana</name>
    <dbReference type="NCBI Taxonomy" id="52838"/>
    <lineage>
        <taxon>Eukaryota</taxon>
        <taxon>Viridiplantae</taxon>
        <taxon>Streptophyta</taxon>
        <taxon>Embryophyta</taxon>
        <taxon>Tracheophyta</taxon>
        <taxon>Spermatophyta</taxon>
        <taxon>Magnoliopsida</taxon>
        <taxon>Liliopsida</taxon>
        <taxon>Zingiberales</taxon>
        <taxon>Musaceae</taxon>
        <taxon>Musa</taxon>
    </lineage>
</organism>
<sequence>MRKRWVPTALVACLVLVVTAMCRGMEAKRSHAVEVEKRPAANNSAIGVAAVDLRRCRDKKMDVCGYLVRAQQNHSLVDDDKRVVPTGSNPLHNR</sequence>
<accession>A0A4S8J1B0</accession>
<name>A0A4S8J1B0_MUSBA</name>
<evidence type="ECO:0000313" key="2">
    <source>
        <dbReference type="EMBL" id="THU54514.1"/>
    </source>
</evidence>
<dbReference type="AlphaFoldDB" id="A0A4S8J1B0"/>
<dbReference type="PANTHER" id="PTHR36705:SF10">
    <property type="entry name" value="CLAVATA3_ESR (CLE)-RELATED PROTEIN 19"/>
    <property type="match status" value="1"/>
</dbReference>
<keyword evidence="3" id="KW-1185">Reference proteome</keyword>
<evidence type="ECO:0000313" key="3">
    <source>
        <dbReference type="Proteomes" id="UP000317650"/>
    </source>
</evidence>
<evidence type="ECO:0000256" key="1">
    <source>
        <dbReference type="SAM" id="SignalP"/>
    </source>
</evidence>
<feature type="chain" id="PRO_5020472831" evidence="1">
    <location>
        <begin position="28"/>
        <end position="94"/>
    </location>
</feature>
<comment type="caution">
    <text evidence="2">The sequence shown here is derived from an EMBL/GenBank/DDBJ whole genome shotgun (WGS) entry which is preliminary data.</text>
</comment>
<proteinExistence type="predicted"/>
<dbReference type="PANTHER" id="PTHR36705">
    <property type="entry name" value="CLAVATA3/ESR (CLE)-RELATED PROTEIN 20"/>
    <property type="match status" value="1"/>
</dbReference>
<gene>
    <name evidence="2" type="ORF">C4D60_Mb10t25910</name>
</gene>
<protein>
    <submittedName>
        <fullName evidence="2">Uncharacterized protein</fullName>
    </submittedName>
</protein>